<dbReference type="AlphaFoldDB" id="A0A2T6B356"/>
<feature type="transmembrane region" description="Helical" evidence="1">
    <location>
        <begin position="38"/>
        <end position="56"/>
    </location>
</feature>
<feature type="transmembrane region" description="Helical" evidence="1">
    <location>
        <begin position="62"/>
        <end position="85"/>
    </location>
</feature>
<keyword evidence="1" id="KW-1133">Transmembrane helix</keyword>
<keyword evidence="1" id="KW-0812">Transmembrane</keyword>
<dbReference type="RefSeq" id="WP_108128733.1">
    <property type="nucleotide sequence ID" value="NZ_QBKP01000005.1"/>
</dbReference>
<proteinExistence type="predicted"/>
<name>A0A2T6B356_9RHOB</name>
<evidence type="ECO:0000313" key="3">
    <source>
        <dbReference type="Proteomes" id="UP000244224"/>
    </source>
</evidence>
<organism evidence="2 3">
    <name type="scientific">Gemmobacter caeni</name>
    <dbReference type="NCBI Taxonomy" id="589035"/>
    <lineage>
        <taxon>Bacteria</taxon>
        <taxon>Pseudomonadati</taxon>
        <taxon>Pseudomonadota</taxon>
        <taxon>Alphaproteobacteria</taxon>
        <taxon>Rhodobacterales</taxon>
        <taxon>Paracoccaceae</taxon>
        <taxon>Gemmobacter</taxon>
    </lineage>
</organism>
<protein>
    <submittedName>
        <fullName evidence="2">Uncharacterized protein</fullName>
    </submittedName>
</protein>
<evidence type="ECO:0000256" key="1">
    <source>
        <dbReference type="SAM" id="Phobius"/>
    </source>
</evidence>
<dbReference type="OrthoDB" id="7861868at2"/>
<keyword evidence="3" id="KW-1185">Reference proteome</keyword>
<comment type="caution">
    <text evidence="2">The sequence shown here is derived from an EMBL/GenBank/DDBJ whole genome shotgun (WGS) entry which is preliminary data.</text>
</comment>
<accession>A0A2T6B356</accession>
<dbReference type="EMBL" id="QBKP01000005">
    <property type="protein sequence ID" value="PTX50499.1"/>
    <property type="molecule type" value="Genomic_DNA"/>
</dbReference>
<keyword evidence="1" id="KW-0472">Membrane</keyword>
<evidence type="ECO:0000313" key="2">
    <source>
        <dbReference type="EMBL" id="PTX50499.1"/>
    </source>
</evidence>
<dbReference type="Proteomes" id="UP000244224">
    <property type="component" value="Unassembled WGS sequence"/>
</dbReference>
<reference evidence="2 3" key="1">
    <citation type="submission" date="2018-04" db="EMBL/GenBank/DDBJ databases">
        <title>Genomic Encyclopedia of Archaeal and Bacterial Type Strains, Phase II (KMG-II): from individual species to whole genera.</title>
        <authorList>
            <person name="Goeker M."/>
        </authorList>
    </citation>
    <scope>NUCLEOTIDE SEQUENCE [LARGE SCALE GENOMIC DNA]</scope>
    <source>
        <strain evidence="2 3">DSM 21823</strain>
    </source>
</reference>
<gene>
    <name evidence="2" type="ORF">C8N34_105143</name>
</gene>
<sequence>MTDGPARDSLFRGPQPLAEGERLVETFRADRTVYWRNTLILVVVFGTLAGAALLALGNPYPWIGPVAAVLALGLRSAWLASEALAAEWRLTDRRLLGPAGQAIPLGDIADVKPVFGDLVVITRSGEKFLMKYLRDGAATRARIEAARGGRA</sequence>